<keyword evidence="3" id="KW-1185">Reference proteome</keyword>
<reference evidence="3" key="1">
    <citation type="submission" date="2015-01" db="EMBL/GenBank/DDBJ databases">
        <title>Flavisolibacter sp./LCS9/ whole genome sequencing.</title>
        <authorList>
            <person name="Kim M.K."/>
            <person name="Srinivasan S."/>
            <person name="Lee J.-J."/>
        </authorList>
    </citation>
    <scope>NUCLEOTIDE SEQUENCE [LARGE SCALE GENOMIC DNA]</scope>
    <source>
        <strain evidence="3">LCS9</strain>
    </source>
</reference>
<dbReference type="InterPro" id="IPR021457">
    <property type="entry name" value="DUF3108"/>
</dbReference>
<keyword evidence="1" id="KW-0732">Signal</keyword>
<feature type="chain" id="PRO_5008001403" description="DUF3108 domain-containing protein" evidence="1">
    <location>
        <begin position="20"/>
        <end position="251"/>
    </location>
</feature>
<dbReference type="AlphaFoldDB" id="A0A172TYJ2"/>
<protein>
    <recommendedName>
        <fullName evidence="4">DUF3108 domain-containing protein</fullName>
    </recommendedName>
</protein>
<dbReference type="KEGG" id="fla:SY85_18330"/>
<evidence type="ECO:0000256" key="1">
    <source>
        <dbReference type="SAM" id="SignalP"/>
    </source>
</evidence>
<evidence type="ECO:0000313" key="2">
    <source>
        <dbReference type="EMBL" id="ANE52159.1"/>
    </source>
</evidence>
<reference evidence="2 3" key="2">
    <citation type="journal article" date="2016" name="Int. J. Syst. Evol. Microbiol.">
        <title>Flavisolibacter tropicus sp. nov., isolated from tropical soil.</title>
        <authorList>
            <person name="Lee J.J."/>
            <person name="Kang M.S."/>
            <person name="Kim G.S."/>
            <person name="Lee C.S."/>
            <person name="Lim S."/>
            <person name="Lee J."/>
            <person name="Roh S.H."/>
            <person name="Kang H."/>
            <person name="Ha J.M."/>
            <person name="Bae S."/>
            <person name="Jung H.Y."/>
            <person name="Kim M.K."/>
        </authorList>
    </citation>
    <scope>NUCLEOTIDE SEQUENCE [LARGE SCALE GENOMIC DNA]</scope>
    <source>
        <strain evidence="2 3">LCS9</strain>
    </source>
</reference>
<evidence type="ECO:0008006" key="4">
    <source>
        <dbReference type="Google" id="ProtNLM"/>
    </source>
</evidence>
<sequence>MKFYFLVIAFTLSASTVQAQKKEDTLSYSSWKKYSDKVQSGTNKYLQYFTDSLGQVLRINTFKTRTVKQDPANANILWVIQRYNKAKGNEIETDTAFINKVDFSPLAYHTDIQSAGYKEVVQFTQDSIYTSVFYKDSTKHVSYPSSPDYFIATTMEDMMGMLPLKIGYTVVVKNVNPGVRHNTTNYKVSVVRKEKIQLSDHSTREAYLVEAGFPAFKSYSQYWFSVDKQLMLKHSFKMRDGSFFIEERLMP</sequence>
<proteinExistence type="predicted"/>
<evidence type="ECO:0000313" key="3">
    <source>
        <dbReference type="Proteomes" id="UP000077177"/>
    </source>
</evidence>
<dbReference type="RefSeq" id="WP_066406347.1">
    <property type="nucleotide sequence ID" value="NZ_CP011390.1"/>
</dbReference>
<dbReference type="EMBL" id="CP011390">
    <property type="protein sequence ID" value="ANE52159.1"/>
    <property type="molecule type" value="Genomic_DNA"/>
</dbReference>
<dbReference type="Proteomes" id="UP000077177">
    <property type="component" value="Chromosome"/>
</dbReference>
<name>A0A172TYJ2_9BACT</name>
<feature type="signal peptide" evidence="1">
    <location>
        <begin position="1"/>
        <end position="19"/>
    </location>
</feature>
<gene>
    <name evidence="2" type="ORF">SY85_18330</name>
</gene>
<dbReference type="Pfam" id="PF11306">
    <property type="entry name" value="DUF3108"/>
    <property type="match status" value="1"/>
</dbReference>
<organism evidence="2 3">
    <name type="scientific">Flavisolibacter tropicus</name>
    <dbReference type="NCBI Taxonomy" id="1492898"/>
    <lineage>
        <taxon>Bacteria</taxon>
        <taxon>Pseudomonadati</taxon>
        <taxon>Bacteroidota</taxon>
        <taxon>Chitinophagia</taxon>
        <taxon>Chitinophagales</taxon>
        <taxon>Chitinophagaceae</taxon>
        <taxon>Flavisolibacter</taxon>
    </lineage>
</organism>
<accession>A0A172TYJ2</accession>